<dbReference type="SUPFAM" id="SSF55729">
    <property type="entry name" value="Acyl-CoA N-acyltransferases (Nat)"/>
    <property type="match status" value="1"/>
</dbReference>
<dbReference type="EMBL" id="AP018817">
    <property type="protein sequence ID" value="BBF71391.1"/>
    <property type="molecule type" value="Genomic_DNA"/>
</dbReference>
<evidence type="ECO:0000313" key="3">
    <source>
        <dbReference type="EMBL" id="BBF71391.1"/>
    </source>
</evidence>
<evidence type="ECO:0000256" key="1">
    <source>
        <dbReference type="ARBA" id="ARBA00022679"/>
    </source>
</evidence>
<dbReference type="Proteomes" id="UP001059971">
    <property type="component" value="Chromosome 1"/>
</dbReference>
<keyword evidence="4" id="KW-1185">Reference proteome</keyword>
<dbReference type="PANTHER" id="PTHR13947:SF37">
    <property type="entry name" value="LD18367P"/>
    <property type="match status" value="1"/>
</dbReference>
<reference evidence="3" key="1">
    <citation type="submission" date="2018-07" db="EMBL/GenBank/DDBJ databases">
        <title>Complete genome sequence of Sphingomonas bisphenolicum strain AO1, a bisphenol A degradative bacterium isolated from Japanese farm field.</title>
        <authorList>
            <person name="Murakami M."/>
            <person name="Koh M."/>
            <person name="Koba S."/>
            <person name="Matsumura Y."/>
        </authorList>
    </citation>
    <scope>NUCLEOTIDE SEQUENCE</scope>
    <source>
        <strain evidence="3">AO1</strain>
    </source>
</reference>
<gene>
    <name evidence="3" type="ORF">SBA_ch1_35910</name>
</gene>
<dbReference type="InterPro" id="IPR000182">
    <property type="entry name" value="GNAT_dom"/>
</dbReference>
<proteinExistence type="predicted"/>
<sequence>MIGPFAPADQQGVLDLILSIQRDEYGIAITAADQPDLTDIPAFYGPGAGGFWVARQDSRPVGTVALKDIGSGAVALRKMFVAASHRGRAAGVAQALLDTALAAARDRGVTQIWLGTTDRFVAAHRFYEKNGFALVEAETLPPGFPRMAVDNRFYARAVDESGRCASA</sequence>
<accession>A0ABN5WGG2</accession>
<name>A0ABN5WGG2_9SPHN</name>
<dbReference type="PROSITE" id="PS51186">
    <property type="entry name" value="GNAT"/>
    <property type="match status" value="1"/>
</dbReference>
<dbReference type="Pfam" id="PF00583">
    <property type="entry name" value="Acetyltransf_1"/>
    <property type="match status" value="1"/>
</dbReference>
<keyword evidence="1" id="KW-0808">Transferase</keyword>
<dbReference type="RefSeq" id="WP_261935413.1">
    <property type="nucleotide sequence ID" value="NZ_AP018817.1"/>
</dbReference>
<dbReference type="InterPro" id="IPR016181">
    <property type="entry name" value="Acyl_CoA_acyltransferase"/>
</dbReference>
<evidence type="ECO:0000259" key="2">
    <source>
        <dbReference type="PROSITE" id="PS51186"/>
    </source>
</evidence>
<organism evidence="3 4">
    <name type="scientific">Sphingomonas bisphenolicum</name>
    <dbReference type="NCBI Taxonomy" id="296544"/>
    <lineage>
        <taxon>Bacteria</taxon>
        <taxon>Pseudomonadati</taxon>
        <taxon>Pseudomonadota</taxon>
        <taxon>Alphaproteobacteria</taxon>
        <taxon>Sphingomonadales</taxon>
        <taxon>Sphingomonadaceae</taxon>
        <taxon>Sphingomonas</taxon>
    </lineage>
</organism>
<dbReference type="PANTHER" id="PTHR13947">
    <property type="entry name" value="GNAT FAMILY N-ACETYLTRANSFERASE"/>
    <property type="match status" value="1"/>
</dbReference>
<feature type="domain" description="N-acetyltransferase" evidence="2">
    <location>
        <begin position="1"/>
        <end position="156"/>
    </location>
</feature>
<dbReference type="InterPro" id="IPR050769">
    <property type="entry name" value="NAT_camello-type"/>
</dbReference>
<evidence type="ECO:0000313" key="4">
    <source>
        <dbReference type="Proteomes" id="UP001059971"/>
    </source>
</evidence>
<dbReference type="Gene3D" id="3.40.630.30">
    <property type="match status" value="1"/>
</dbReference>
<protein>
    <submittedName>
        <fullName evidence="3">N-acetyltransferase</fullName>
    </submittedName>
</protein>